<sequence>MIFSFFDPIDYKAKTVDKNSKTIKMTDIFRNYKSYFKRVAAGYRLRTYYIQGSPRPEELAYQIYGNSQLYWVLLFCNDNYDPYYGWIISQDASYLAAMQRYEKAGGEQVLYHVDENGERYYNLIEDPNNPGTWYDKGDLEMKYPQYNGALAAVDIYEAAIIDNEKRREIKIISPNDIDSFINDLIREMEIA</sequence>
<proteinExistence type="predicted"/>
<dbReference type="Proteomes" id="UP000032000">
    <property type="component" value="Segment"/>
</dbReference>
<dbReference type="InterPro" id="IPR022607">
    <property type="entry name" value="Phage_T4_Gp53_baseplate_wedge"/>
</dbReference>
<evidence type="ECO:0000313" key="2">
    <source>
        <dbReference type="Proteomes" id="UP000032000"/>
    </source>
</evidence>
<keyword evidence="2" id="KW-1185">Reference proteome</keyword>
<dbReference type="EMBL" id="KJ000058">
    <property type="protein sequence ID" value="AHJ86991.1"/>
    <property type="molecule type" value="Genomic_DNA"/>
</dbReference>
<gene>
    <name evidence="1" type="ORF">STP4a_137</name>
</gene>
<dbReference type="Pfam" id="PF11246">
    <property type="entry name" value="Phage_gp53"/>
    <property type="match status" value="1"/>
</dbReference>
<dbReference type="RefSeq" id="YP_009126344.1">
    <property type="nucleotide sequence ID" value="NC_026607.2"/>
</dbReference>
<name>A0A0B4L9I5_9CAUD</name>
<organism evidence="1 2">
    <name type="scientific">Salmonella phage STP4-a</name>
    <dbReference type="NCBI Taxonomy" id="1445860"/>
    <lineage>
        <taxon>Viruses</taxon>
        <taxon>Duplodnaviria</taxon>
        <taxon>Heunggongvirae</taxon>
        <taxon>Uroviricota</taxon>
        <taxon>Caudoviricetes</taxon>
        <taxon>Pantevenvirales</taxon>
        <taxon>Straboviridae</taxon>
        <taxon>Tevenvirinae</taxon>
        <taxon>Gelderlandvirus</taxon>
        <taxon>Gelderlandvirus stp4a</taxon>
    </lineage>
</organism>
<dbReference type="GeneID" id="23681154"/>
<dbReference type="KEGG" id="vg:23681154"/>
<evidence type="ECO:0000313" key="1">
    <source>
        <dbReference type="EMBL" id="AHJ86991.1"/>
    </source>
</evidence>
<reference evidence="1" key="1">
    <citation type="submission" date="2015-06" db="EMBL/GenBank/DDBJ databases">
        <title>Genomic characterization of STP4-a, a novel T4 virulent phage infecting Salmonella.</title>
        <authorList>
            <person name="Li M."/>
            <person name="Wang J."/>
            <person name="Lin H."/>
            <person name="Han F."/>
        </authorList>
    </citation>
    <scope>NUCLEOTIDE SEQUENCE [LARGE SCALE GENOMIC DNA]</scope>
</reference>
<accession>A0A0B4L9I5</accession>
<protein>
    <submittedName>
        <fullName evidence="1">Baseplate wedge subunit</fullName>
    </submittedName>
</protein>